<comment type="caution">
    <text evidence="11">The sequence shown here is derived from an EMBL/GenBank/DDBJ whole genome shotgun (WGS) entry which is preliminary data.</text>
</comment>
<evidence type="ECO:0000313" key="11">
    <source>
        <dbReference type="EMBL" id="MBO9203750.1"/>
    </source>
</evidence>
<dbReference type="Gene3D" id="3.40.5.30">
    <property type="entry name" value="(Trans)glycosidases - domain 2"/>
    <property type="match status" value="1"/>
</dbReference>
<dbReference type="InterPro" id="IPR011583">
    <property type="entry name" value="Chitinase_II/V-like_cat"/>
</dbReference>
<proteinExistence type="predicted"/>
<evidence type="ECO:0000256" key="3">
    <source>
        <dbReference type="ARBA" id="ARBA00022729"/>
    </source>
</evidence>
<dbReference type="Pfam" id="PF18962">
    <property type="entry name" value="Por_Secre_tail"/>
    <property type="match status" value="1"/>
</dbReference>
<dbReference type="PANTHER" id="PTHR11177">
    <property type="entry name" value="CHITINASE"/>
    <property type="match status" value="1"/>
</dbReference>
<evidence type="ECO:0000256" key="4">
    <source>
        <dbReference type="ARBA" id="ARBA00022801"/>
    </source>
</evidence>
<dbReference type="Proteomes" id="UP000677244">
    <property type="component" value="Unassembled WGS sequence"/>
</dbReference>
<dbReference type="SUPFAM" id="SSF51445">
    <property type="entry name" value="(Trans)glycosidases"/>
    <property type="match status" value="1"/>
</dbReference>
<dbReference type="InterPro" id="IPR008979">
    <property type="entry name" value="Galactose-bd-like_sf"/>
</dbReference>
<organism evidence="11 12">
    <name type="scientific">Niastella soli</name>
    <dbReference type="NCBI Taxonomy" id="2821487"/>
    <lineage>
        <taxon>Bacteria</taxon>
        <taxon>Pseudomonadati</taxon>
        <taxon>Bacteroidota</taxon>
        <taxon>Chitinophagia</taxon>
        <taxon>Chitinophagales</taxon>
        <taxon>Chitinophagaceae</taxon>
        <taxon>Niastella</taxon>
    </lineage>
</organism>
<reference evidence="11 12" key="1">
    <citation type="submission" date="2021-03" db="EMBL/GenBank/DDBJ databases">
        <title>Assistant Professor.</title>
        <authorList>
            <person name="Huq M.A."/>
        </authorList>
    </citation>
    <scope>NUCLEOTIDE SEQUENCE [LARGE SCALE GENOMIC DNA]</scope>
    <source>
        <strain evidence="11 12">MAH-29</strain>
    </source>
</reference>
<dbReference type="InterPro" id="IPR017853">
    <property type="entry name" value="GH"/>
</dbReference>
<keyword evidence="12" id="KW-1185">Reference proteome</keyword>
<dbReference type="PROSITE" id="PS50022">
    <property type="entry name" value="FA58C_3"/>
    <property type="match status" value="1"/>
</dbReference>
<dbReference type="InterPro" id="IPR050314">
    <property type="entry name" value="Glycosyl_Hydrlase_18"/>
</dbReference>
<dbReference type="Pfam" id="PF03422">
    <property type="entry name" value="CBM_6"/>
    <property type="match status" value="1"/>
</dbReference>
<evidence type="ECO:0000256" key="2">
    <source>
        <dbReference type="ARBA" id="ARBA00012729"/>
    </source>
</evidence>
<evidence type="ECO:0000259" key="8">
    <source>
        <dbReference type="PROSITE" id="PS50022"/>
    </source>
</evidence>
<feature type="domain" description="GH18" evidence="10">
    <location>
        <begin position="26"/>
        <end position="303"/>
    </location>
</feature>
<keyword evidence="5 6" id="KW-0326">Glycosidase</keyword>
<dbReference type="InterPro" id="IPR001223">
    <property type="entry name" value="Glyco_hydro18_cat"/>
</dbReference>
<keyword evidence="4 6" id="KW-0378">Hydrolase</keyword>
<comment type="catalytic activity">
    <reaction evidence="1">
        <text>Random endo-hydrolysis of N-acetyl-beta-D-glucosaminide (1-&gt;4)-beta-linkages in chitin and chitodextrins.</text>
        <dbReference type="EC" id="3.2.1.14"/>
    </reaction>
</comment>
<dbReference type="Gene3D" id="2.60.120.260">
    <property type="entry name" value="Galactose-binding domain-like"/>
    <property type="match status" value="2"/>
</dbReference>
<dbReference type="PROSITE" id="PS01095">
    <property type="entry name" value="GH18_1"/>
    <property type="match status" value="1"/>
</dbReference>
<dbReference type="InterPro" id="IPR005084">
    <property type="entry name" value="CBM6"/>
</dbReference>
<evidence type="ECO:0000256" key="7">
    <source>
        <dbReference type="SAM" id="SignalP"/>
    </source>
</evidence>
<protein>
    <recommendedName>
        <fullName evidence="2">chitinase</fullName>
        <ecNumber evidence="2">3.2.1.14</ecNumber>
    </recommendedName>
</protein>
<evidence type="ECO:0000256" key="1">
    <source>
        <dbReference type="ARBA" id="ARBA00000822"/>
    </source>
</evidence>
<sequence>MKKNLPGRIFLALLLFTCVQRASAQFKVIGYMPSWAGDVNTVQYSKLTHINYAFILPNSNGTLQGLDNPSKLSSLVSKAHANGVKVMISVGGWNDGNDSGFEGLAASSGSRNTFVQALISLVNQYNLDGVDIDWEYPDNGTSANNYLTLMTSLSNEMHSRGKLLTAAVVGDGGASILNGVFSVVDFLNLMAYDYNDYQHSTYALAQQSMNYWRGRGLPKEKCVLGVPFYGRPSWESFAQLIARGANPYSDTYNGVGYNGITTIKNKTNLAFDNGNGIMMWELSNDATGANSLLSAIHDVVLTRGGGTNPPPTGTNIALNKTVTVSSVEESQFPGNLAVDGNSTTRWSSAAADPQSITVDLGKQYSISEIRLLWEAAYGKNFVLEVSADNASWTSVKNVTGNTSLTNDYTGLTATGRYVRMTGTARGTEWGYSLYEFEVYGTEGTTPPPTGGVLIQAESYNSMSGVQTETTTDTDGGQNVGYIDQGDWMAYYNINFPVTGTYKVEYRVASLSGGGRVSCDLNAGAIQLGQLDVPSTGGWQNWTTISHNVTVTAGTYNFGVYAQAGGWNLNWIRITPLTSGTRSAVAGTLIDATMENGKAFNLYPNPVHQQLNIQSSETLDGGIIRIFDISGKVVMAARAASNKIDVSSLSKGVYTLLFTKGDKKITRQFIK</sequence>
<dbReference type="NCBIfam" id="TIGR04183">
    <property type="entry name" value="Por_Secre_tail"/>
    <property type="match status" value="1"/>
</dbReference>
<dbReference type="RefSeq" id="WP_209141798.1">
    <property type="nucleotide sequence ID" value="NZ_JAGHKO010000010.1"/>
</dbReference>
<dbReference type="Pfam" id="PF00754">
    <property type="entry name" value="F5_F8_type_C"/>
    <property type="match status" value="1"/>
</dbReference>
<dbReference type="EC" id="3.2.1.14" evidence="2"/>
<dbReference type="PROSITE" id="PS51175">
    <property type="entry name" value="CBM6"/>
    <property type="match status" value="1"/>
</dbReference>
<dbReference type="SMART" id="SM00606">
    <property type="entry name" value="CBD_IV"/>
    <property type="match status" value="1"/>
</dbReference>
<name>A0ABS3Z0R4_9BACT</name>
<dbReference type="EMBL" id="JAGHKO010000010">
    <property type="protein sequence ID" value="MBO9203750.1"/>
    <property type="molecule type" value="Genomic_DNA"/>
</dbReference>
<keyword evidence="3 7" id="KW-0732">Signal</keyword>
<dbReference type="Pfam" id="PF00704">
    <property type="entry name" value="Glyco_hydro_18"/>
    <property type="match status" value="1"/>
</dbReference>
<dbReference type="PANTHER" id="PTHR11177:SF317">
    <property type="entry name" value="CHITINASE 12-RELATED"/>
    <property type="match status" value="1"/>
</dbReference>
<feature type="domain" description="CBM6" evidence="9">
    <location>
        <begin position="452"/>
        <end position="574"/>
    </location>
</feature>
<feature type="domain" description="F5/8 type C" evidence="8">
    <location>
        <begin position="307"/>
        <end position="441"/>
    </location>
</feature>
<feature type="chain" id="PRO_5046464434" description="chitinase" evidence="7">
    <location>
        <begin position="25"/>
        <end position="670"/>
    </location>
</feature>
<dbReference type="PROSITE" id="PS51910">
    <property type="entry name" value="GH18_2"/>
    <property type="match status" value="1"/>
</dbReference>
<dbReference type="InterPro" id="IPR006584">
    <property type="entry name" value="Cellulose-bd_IV"/>
</dbReference>
<dbReference type="InterPro" id="IPR026444">
    <property type="entry name" value="Secre_tail"/>
</dbReference>
<accession>A0ABS3Z0R4</accession>
<dbReference type="InterPro" id="IPR000421">
    <property type="entry name" value="FA58C"/>
</dbReference>
<dbReference type="CDD" id="cd04080">
    <property type="entry name" value="CBM6_cellulase-like"/>
    <property type="match status" value="1"/>
</dbReference>
<dbReference type="SMART" id="SM00636">
    <property type="entry name" value="Glyco_18"/>
    <property type="match status" value="1"/>
</dbReference>
<dbReference type="InterPro" id="IPR001579">
    <property type="entry name" value="Glyco_hydro_18_chit_AS"/>
</dbReference>
<gene>
    <name evidence="11" type="ORF">J7I42_25930</name>
</gene>
<dbReference type="SUPFAM" id="SSF49785">
    <property type="entry name" value="Galactose-binding domain-like"/>
    <property type="match status" value="2"/>
</dbReference>
<evidence type="ECO:0000256" key="5">
    <source>
        <dbReference type="ARBA" id="ARBA00023295"/>
    </source>
</evidence>
<evidence type="ECO:0000256" key="6">
    <source>
        <dbReference type="RuleBase" id="RU000489"/>
    </source>
</evidence>
<feature type="signal peptide" evidence="7">
    <location>
        <begin position="1"/>
        <end position="24"/>
    </location>
</feature>
<dbReference type="Gene3D" id="3.20.20.80">
    <property type="entry name" value="Glycosidases"/>
    <property type="match status" value="1"/>
</dbReference>
<evidence type="ECO:0000313" key="12">
    <source>
        <dbReference type="Proteomes" id="UP000677244"/>
    </source>
</evidence>
<evidence type="ECO:0000259" key="9">
    <source>
        <dbReference type="PROSITE" id="PS51175"/>
    </source>
</evidence>
<evidence type="ECO:0000259" key="10">
    <source>
        <dbReference type="PROSITE" id="PS51910"/>
    </source>
</evidence>